<evidence type="ECO:0000313" key="4">
    <source>
        <dbReference type="EMBL" id="CEK93033.1"/>
    </source>
</evidence>
<dbReference type="AlphaFoldDB" id="A0A0B7BLP0"/>
<evidence type="ECO:0000313" key="2">
    <source>
        <dbReference type="EMBL" id="CEK93030.1"/>
    </source>
</evidence>
<evidence type="ECO:0000313" key="3">
    <source>
        <dbReference type="EMBL" id="CEK93031.1"/>
    </source>
</evidence>
<accession>A0A0B7BLP0</accession>
<gene>
    <name evidence="2" type="primary">ORF191670</name>
    <name evidence="1" type="synonym">ORF191657</name>
    <name evidence="3" type="synonym">ORF191675</name>
    <name evidence="4" type="synonym">ORF191682</name>
    <name evidence="5" type="synonym">ORF191690</name>
</gene>
<protein>
    <submittedName>
        <fullName evidence="2">Uncharacterized protein</fullName>
    </submittedName>
</protein>
<dbReference type="EMBL" id="HACG01046168">
    <property type="protein sequence ID" value="CEK93033.1"/>
    <property type="molecule type" value="Transcribed_RNA"/>
</dbReference>
<dbReference type="EMBL" id="HACG01046162">
    <property type="protein sequence ID" value="CEK93027.1"/>
    <property type="molecule type" value="Transcribed_RNA"/>
</dbReference>
<reference evidence="2" key="1">
    <citation type="submission" date="2014-12" db="EMBL/GenBank/DDBJ databases">
        <title>Insight into the proteome of Arion vulgaris.</title>
        <authorList>
            <person name="Aradska J."/>
            <person name="Bulat T."/>
            <person name="Smidak R."/>
            <person name="Sarate P."/>
            <person name="Gangsoo J."/>
            <person name="Sialana F."/>
            <person name="Bilban M."/>
            <person name="Lubec G."/>
        </authorList>
    </citation>
    <scope>NUCLEOTIDE SEQUENCE</scope>
    <source>
        <tissue evidence="2">Skin</tissue>
    </source>
</reference>
<name>A0A0B7BLP0_9EUPU</name>
<dbReference type="EMBL" id="HACG01046166">
    <property type="protein sequence ID" value="CEK93031.1"/>
    <property type="molecule type" value="Transcribed_RNA"/>
</dbReference>
<sequence>MLKYTGISSMVTKLRHLRWLDLQHYLVWQKLTSDKKIWTILYKEKCLTGLQCASEHDTVNFAATYIQNSSMAIQPCIRAHKTAEHILQNYPEYNVQRQTHRPSEIAL</sequence>
<proteinExistence type="predicted"/>
<evidence type="ECO:0000313" key="5">
    <source>
        <dbReference type="EMBL" id="CEK93035.1"/>
    </source>
</evidence>
<organism evidence="2">
    <name type="scientific">Arion vulgaris</name>
    <dbReference type="NCBI Taxonomy" id="1028688"/>
    <lineage>
        <taxon>Eukaryota</taxon>
        <taxon>Metazoa</taxon>
        <taxon>Spiralia</taxon>
        <taxon>Lophotrochozoa</taxon>
        <taxon>Mollusca</taxon>
        <taxon>Gastropoda</taxon>
        <taxon>Heterobranchia</taxon>
        <taxon>Euthyneura</taxon>
        <taxon>Panpulmonata</taxon>
        <taxon>Eupulmonata</taxon>
        <taxon>Stylommatophora</taxon>
        <taxon>Helicina</taxon>
        <taxon>Arionoidea</taxon>
        <taxon>Arionidae</taxon>
        <taxon>Arion</taxon>
    </lineage>
</organism>
<evidence type="ECO:0000313" key="1">
    <source>
        <dbReference type="EMBL" id="CEK93027.1"/>
    </source>
</evidence>
<dbReference type="EMBL" id="HACG01046170">
    <property type="protein sequence ID" value="CEK93035.1"/>
    <property type="molecule type" value="Transcribed_RNA"/>
</dbReference>
<dbReference type="EMBL" id="HACG01046165">
    <property type="protein sequence ID" value="CEK93030.1"/>
    <property type="molecule type" value="Transcribed_RNA"/>
</dbReference>